<keyword evidence="2" id="KW-1185">Reference proteome</keyword>
<accession>A0ABU7A6U0</accession>
<evidence type="ECO:0000313" key="1">
    <source>
        <dbReference type="EMBL" id="MED6233822.1"/>
    </source>
</evidence>
<evidence type="ECO:0000313" key="2">
    <source>
        <dbReference type="Proteomes" id="UP001345963"/>
    </source>
</evidence>
<dbReference type="Proteomes" id="UP001345963">
    <property type="component" value="Unassembled WGS sequence"/>
</dbReference>
<comment type="caution">
    <text evidence="1">The sequence shown here is derived from an EMBL/GenBank/DDBJ whole genome shotgun (WGS) entry which is preliminary data.</text>
</comment>
<dbReference type="EMBL" id="JAHUTI010003553">
    <property type="protein sequence ID" value="MED6233822.1"/>
    <property type="molecule type" value="Genomic_DNA"/>
</dbReference>
<protein>
    <submittedName>
        <fullName evidence="1">Uncharacterized protein</fullName>
    </submittedName>
</protein>
<reference evidence="1 2" key="1">
    <citation type="submission" date="2021-07" db="EMBL/GenBank/DDBJ databases">
        <authorList>
            <person name="Palmer J.M."/>
        </authorList>
    </citation>
    <scope>NUCLEOTIDE SEQUENCE [LARGE SCALE GENOMIC DNA]</scope>
    <source>
        <strain evidence="1 2">AT_MEX2019</strain>
        <tissue evidence="1">Muscle</tissue>
    </source>
</reference>
<organism evidence="1 2">
    <name type="scientific">Ataeniobius toweri</name>
    <dbReference type="NCBI Taxonomy" id="208326"/>
    <lineage>
        <taxon>Eukaryota</taxon>
        <taxon>Metazoa</taxon>
        <taxon>Chordata</taxon>
        <taxon>Craniata</taxon>
        <taxon>Vertebrata</taxon>
        <taxon>Euteleostomi</taxon>
        <taxon>Actinopterygii</taxon>
        <taxon>Neopterygii</taxon>
        <taxon>Teleostei</taxon>
        <taxon>Neoteleostei</taxon>
        <taxon>Acanthomorphata</taxon>
        <taxon>Ovalentaria</taxon>
        <taxon>Atherinomorphae</taxon>
        <taxon>Cyprinodontiformes</taxon>
        <taxon>Goodeidae</taxon>
        <taxon>Ataeniobius</taxon>
    </lineage>
</organism>
<gene>
    <name evidence="1" type="ORF">ATANTOWER_017180</name>
</gene>
<name>A0ABU7A6U0_9TELE</name>
<sequence length="104" mass="11624">MVDKMLITLCYVYMWVRFHKCYSVLIRNSLSRVRSRKNSLCLGFCSGASSVSATPTAPPLGLHTAAPLYHNLLRPEDNVFLQLGDKAVYVTEPQVRYVSLAGES</sequence>
<proteinExistence type="predicted"/>